<dbReference type="AlphaFoldDB" id="A0A9D2WQ50"/>
<reference evidence="1" key="1">
    <citation type="submission" date="2016-02" db="EMBL/GenBank/DDBJ databases">
        <title>Draft Genome Sequence of Sporotomaculum syntrophicum Strain FB, a Syntrophic Benzoate Degrader.</title>
        <authorList>
            <person name="Nobu M.K."/>
            <person name="Narihiro T."/>
            <person name="Qiu Y.-L."/>
            <person name="Ohashi A."/>
            <person name="Liu W.-T."/>
            <person name="Yuji S."/>
        </authorList>
    </citation>
    <scope>NUCLEOTIDE SEQUENCE</scope>
    <source>
        <strain evidence="1">FB</strain>
    </source>
</reference>
<evidence type="ECO:0000313" key="1">
    <source>
        <dbReference type="EMBL" id="KAF1085309.1"/>
    </source>
</evidence>
<keyword evidence="2" id="KW-1185">Reference proteome</keyword>
<proteinExistence type="predicted"/>
<dbReference type="EMBL" id="LSRS01000003">
    <property type="protein sequence ID" value="KAF1085309.1"/>
    <property type="molecule type" value="Genomic_DNA"/>
</dbReference>
<comment type="caution">
    <text evidence="1">The sequence shown here is derived from an EMBL/GenBank/DDBJ whole genome shotgun (WGS) entry which is preliminary data.</text>
</comment>
<accession>A0A9D2WQ50</accession>
<name>A0A9D2WQ50_9FIRM</name>
<gene>
    <name evidence="1" type="ORF">SPSYN_01445</name>
</gene>
<sequence length="265" mass="30729">MFKGLYKMVPEDNILTISDFINNKLNNIKKNINEYPDCYEYCFNTSYHEKYDEFQLHSIQLGDVFPILLEIDNRIILVAIKFYKNSFNLEQVLTWLDDCKVYIGRPGRDNYKINKCSTVSKVRKFKGHLVATYYKGNQAVELPAGNIKEITKNYRYSYQKMNIWKAKDRQSGVTVLLNGHYLQGIPKIEFIKSKDLIISNGNCIMADYIDVYKGGLGFFNQEDSLNPVAFLLDNSIVEIQITERNNGGKICVVKSKYYVIAIEKL</sequence>
<organism evidence="1 2">
    <name type="scientific">Sporotomaculum syntrophicum</name>
    <dbReference type="NCBI Taxonomy" id="182264"/>
    <lineage>
        <taxon>Bacteria</taxon>
        <taxon>Bacillati</taxon>
        <taxon>Bacillota</taxon>
        <taxon>Clostridia</taxon>
        <taxon>Eubacteriales</taxon>
        <taxon>Desulfallaceae</taxon>
        <taxon>Sporotomaculum</taxon>
    </lineage>
</organism>
<dbReference type="Proteomes" id="UP000798488">
    <property type="component" value="Unassembled WGS sequence"/>
</dbReference>
<protein>
    <submittedName>
        <fullName evidence="1">Uncharacterized protein</fullName>
    </submittedName>
</protein>
<evidence type="ECO:0000313" key="2">
    <source>
        <dbReference type="Proteomes" id="UP000798488"/>
    </source>
</evidence>